<protein>
    <recommendedName>
        <fullName evidence="4">Reverse transcriptase domain-containing protein</fullName>
    </recommendedName>
</protein>
<dbReference type="Pfam" id="PF01535">
    <property type="entry name" value="PPR"/>
    <property type="match status" value="3"/>
</dbReference>
<dbReference type="PROSITE" id="PS51375">
    <property type="entry name" value="PPR"/>
    <property type="match status" value="18"/>
</dbReference>
<dbReference type="Pfam" id="PF00078">
    <property type="entry name" value="RVT_1"/>
    <property type="match status" value="1"/>
</dbReference>
<reference evidence="5" key="1">
    <citation type="submission" date="2018-02" db="EMBL/GenBank/DDBJ databases">
        <authorList>
            <person name="Cohen D.B."/>
            <person name="Kent A.D."/>
        </authorList>
    </citation>
    <scope>NUCLEOTIDE SEQUENCE</scope>
</reference>
<feature type="repeat" description="PPR" evidence="3">
    <location>
        <begin position="75"/>
        <end position="109"/>
    </location>
</feature>
<feature type="repeat" description="PPR" evidence="3">
    <location>
        <begin position="145"/>
        <end position="179"/>
    </location>
</feature>
<dbReference type="Pfam" id="PF12854">
    <property type="entry name" value="PPR_1"/>
    <property type="match status" value="3"/>
</dbReference>
<feature type="repeat" description="PPR" evidence="3">
    <location>
        <begin position="110"/>
        <end position="144"/>
    </location>
</feature>
<feature type="repeat" description="PPR" evidence="3">
    <location>
        <begin position="636"/>
        <end position="670"/>
    </location>
</feature>
<organism evidence="5">
    <name type="scientific">Fagus sylvatica</name>
    <name type="common">Beechnut</name>
    <dbReference type="NCBI Taxonomy" id="28930"/>
    <lineage>
        <taxon>Eukaryota</taxon>
        <taxon>Viridiplantae</taxon>
        <taxon>Streptophyta</taxon>
        <taxon>Embryophyta</taxon>
        <taxon>Tracheophyta</taxon>
        <taxon>Spermatophyta</taxon>
        <taxon>Magnoliopsida</taxon>
        <taxon>eudicotyledons</taxon>
        <taxon>Gunneridae</taxon>
        <taxon>Pentapetalae</taxon>
        <taxon>rosids</taxon>
        <taxon>fabids</taxon>
        <taxon>Fagales</taxon>
        <taxon>Fagaceae</taxon>
        <taxon>Fagus</taxon>
    </lineage>
</organism>
<evidence type="ECO:0000259" key="4">
    <source>
        <dbReference type="PROSITE" id="PS50878"/>
    </source>
</evidence>
<feature type="repeat" description="PPR" evidence="3">
    <location>
        <begin position="390"/>
        <end position="424"/>
    </location>
</feature>
<feature type="repeat" description="PPR" evidence="3">
    <location>
        <begin position="601"/>
        <end position="635"/>
    </location>
</feature>
<dbReference type="SUPFAM" id="SSF56672">
    <property type="entry name" value="DNA/RNA polymerases"/>
    <property type="match status" value="1"/>
</dbReference>
<feature type="repeat" description="PPR" evidence="3">
    <location>
        <begin position="495"/>
        <end position="529"/>
    </location>
</feature>
<evidence type="ECO:0000256" key="1">
    <source>
        <dbReference type="ARBA" id="ARBA00007626"/>
    </source>
</evidence>
<feature type="repeat" description="PPR" evidence="3">
    <location>
        <begin position="180"/>
        <end position="214"/>
    </location>
</feature>
<feature type="repeat" description="PPR" evidence="3">
    <location>
        <begin position="671"/>
        <end position="705"/>
    </location>
</feature>
<dbReference type="Pfam" id="PF13966">
    <property type="entry name" value="zf-RVT"/>
    <property type="match status" value="1"/>
</dbReference>
<dbReference type="GO" id="GO:0005739">
    <property type="term" value="C:mitochondrion"/>
    <property type="evidence" value="ECO:0007669"/>
    <property type="project" value="TreeGrafter"/>
</dbReference>
<feature type="repeat" description="PPR" evidence="3">
    <location>
        <begin position="355"/>
        <end position="389"/>
    </location>
</feature>
<dbReference type="InterPro" id="IPR011990">
    <property type="entry name" value="TPR-like_helical_dom_sf"/>
</dbReference>
<dbReference type="NCBIfam" id="TIGR00756">
    <property type="entry name" value="PPR"/>
    <property type="match status" value="15"/>
</dbReference>
<feature type="repeat" description="PPR" evidence="3">
    <location>
        <begin position="460"/>
        <end position="494"/>
    </location>
</feature>
<feature type="domain" description="Reverse transcriptase" evidence="4">
    <location>
        <begin position="798"/>
        <end position="1094"/>
    </location>
</feature>
<dbReference type="InterPro" id="IPR002885">
    <property type="entry name" value="PPR_rpt"/>
</dbReference>
<evidence type="ECO:0000313" key="5">
    <source>
        <dbReference type="EMBL" id="SPD31657.1"/>
    </source>
</evidence>
<feature type="repeat" description="PPR" evidence="3">
    <location>
        <begin position="530"/>
        <end position="564"/>
    </location>
</feature>
<feature type="repeat" description="PPR" evidence="3">
    <location>
        <begin position="285"/>
        <end position="319"/>
    </location>
</feature>
<dbReference type="EMBL" id="OIVN01006371">
    <property type="protein sequence ID" value="SPD31657.1"/>
    <property type="molecule type" value="Genomic_DNA"/>
</dbReference>
<keyword evidence="2" id="KW-0677">Repeat</keyword>
<gene>
    <name evidence="5" type="ORF">FSB_LOCUS59539</name>
</gene>
<evidence type="ECO:0000256" key="2">
    <source>
        <dbReference type="ARBA" id="ARBA00022737"/>
    </source>
</evidence>
<dbReference type="PROSITE" id="PS50878">
    <property type="entry name" value="RT_POL"/>
    <property type="match status" value="1"/>
</dbReference>
<accession>A0A2N9J2A5</accession>
<dbReference type="InterPro" id="IPR043502">
    <property type="entry name" value="DNA/RNA_pol_sf"/>
</dbReference>
<dbReference type="GO" id="GO:0006396">
    <property type="term" value="P:RNA processing"/>
    <property type="evidence" value="ECO:0007669"/>
    <property type="project" value="TreeGrafter"/>
</dbReference>
<feature type="repeat" description="PPR" evidence="3">
    <location>
        <begin position="215"/>
        <end position="249"/>
    </location>
</feature>
<comment type="similarity">
    <text evidence="1">Belongs to the PPR family. P subfamily.</text>
</comment>
<dbReference type="GO" id="GO:0007005">
    <property type="term" value="P:mitochondrion organization"/>
    <property type="evidence" value="ECO:0007669"/>
    <property type="project" value="TreeGrafter"/>
</dbReference>
<dbReference type="PANTHER" id="PTHR47934:SF28">
    <property type="entry name" value="OS04G0488500 PROTEIN"/>
    <property type="match status" value="1"/>
</dbReference>
<proteinExistence type="inferred from homology"/>
<feature type="repeat" description="PPR" evidence="3">
    <location>
        <begin position="565"/>
        <end position="595"/>
    </location>
</feature>
<dbReference type="InterPro" id="IPR026960">
    <property type="entry name" value="RVT-Znf"/>
</dbReference>
<dbReference type="PANTHER" id="PTHR47934">
    <property type="entry name" value="PENTATRICOPEPTIDE REPEAT-CONTAINING PROTEIN PET309, MITOCHONDRIAL"/>
    <property type="match status" value="1"/>
</dbReference>
<dbReference type="InterPro" id="IPR051114">
    <property type="entry name" value="Mito_RNA_Proc_CCM1"/>
</dbReference>
<feature type="repeat" description="PPR" evidence="3">
    <location>
        <begin position="250"/>
        <end position="284"/>
    </location>
</feature>
<evidence type="ECO:0000256" key="3">
    <source>
        <dbReference type="PROSITE-ProRule" id="PRU00708"/>
    </source>
</evidence>
<dbReference type="Gene3D" id="1.25.40.10">
    <property type="entry name" value="Tetratricopeptide repeat domain"/>
    <property type="match status" value="7"/>
</dbReference>
<name>A0A2N9J2A5_FAGSY</name>
<dbReference type="Pfam" id="PF13041">
    <property type="entry name" value="PPR_2"/>
    <property type="match status" value="6"/>
</dbReference>
<dbReference type="GO" id="GO:0003729">
    <property type="term" value="F:mRNA binding"/>
    <property type="evidence" value="ECO:0007669"/>
    <property type="project" value="TreeGrafter"/>
</dbReference>
<dbReference type="InterPro" id="IPR000477">
    <property type="entry name" value="RT_dom"/>
</dbReference>
<dbReference type="SUPFAM" id="SSF81901">
    <property type="entry name" value="HCP-like"/>
    <property type="match status" value="1"/>
</dbReference>
<sequence>MSPALLPKHVAAVVKYQRDPLKALAMFNSVKSENGFKHTLLTYKCMIEKLGFHGQFEAMESLISEIRMNIDNGLLEGVYIGAIRNYGRKGKVQEAVDVFERMDFYNCEPSVQSYNAIMNILVVFGHFNQAHKVYLRMIYKGIIPDVYTFTIRIKSFCRTRRPRAALRLLNNMPSLGCELNAVAYCTVIGGFYEDNCQVEAYGLFEEMLGRGICPDISTFNKLIHTLCKKGDVQESENLLNKVLKRGVMVNLFTFNIFIQGHCKSGAISEAVSLLDGVRSEGLTPDVVTYNTLICGLCKNLKAVEAECYLHKMVNDGLEPDAFTYNSIIDGYCKLGMIQNADQVLNDAIFKGFVPDEFTYCSLLNGLCRDGDIDRAMVVYNEALGKGLKPNIVLYNTLVKGLSQQGLILQALQLINEMSDNGCSPNIWTYNLVINGLCKMGCMSDAKNLMNDAIAKGYLPDIFTFNTLIDGYCKQLKLDNAIETIDGMWSHGVIPDVITYNTVLNGLCKAAKYEDVMDTFNAMVEKGCLPNIITYNIVVESMCKTQKVNEALDLLQEIKDKGLTPDIVSFATLINGFFSNGDLDGAYQLFRRMEQQYGVFHTTATYNIMINAFAEKLNLNMAEKLFREMGDNGCAPDSYTYRVIIDGFCKTGNIDSGYDVLMKKIEKGFIPSPTTFGRVLNCLCVEHKVLEAVGIIHLMVRKGIVPEVVNTIFEADKKEVAAPKIVVEDLLKKSHITYYAYEVLYDGIRDKKLHKKKLPTRCSHDRRTSFKWKPVRHCTPVESEEKLLQHTMVLGAEWKGRRSTDLHQAFEGLIQDLLKRISFQRKRIMVVLLAEQKSNSKLVTENAQSVHQVVVVDCSILRICPMCDEDVMANPTQAAFVIERWIAENVVLAQEVVHSFNQSKKKKGNVGFKLDFKKAYDSLEWDFILAILKAVGFEQKIVNLIYQCISIVQYTLLLNGTKSSSILPSRGLCQGDPLSPYLFILCADVLAKLVNREVERGAIKGVKVSPGAAAISQLFYADDVILFCGAKISEVAVLMRCIEKYCLWSSQSISVEKSGLFVSKGVHRNFIVQEKLEARTNGWKSKSLSWMGRATLIKSVAQASPVYTMSTCKLPKKLCNELDGVGGLGFRSYESFNEAMIAKLAWWVLSGRDSFCVKVLKAKYHVGSNWLDSPPPKLASFVWRGIEGAKSLLARGACKLVGSGDSILVWNEPWIPGLPDFKHVPKASLDIIPCLTVAQLMNEAKSQWNQNMLSSLFDQDTILAIQNIPRWRVNQQDRWIWLKTYTGEFSVKSTFREACQVDQGIEVNAVMKKIWQTQLHQRLKMLLWRIAASVLPTSDSLIRFLPNLEISCPFCNVCDESVIHLFWECSLARAIWFGLSGICTDHFQPACGVDLVEVIVFPCADLVDALDVDSFILKGALILDLLWKARNNKTMGLSNGNILMMELFKINCDAAVGHHYSSIAAVARDWRGNMIFAFTRKCVQAVFKVGSSPWQIQYAVVRTQIKTNERADQEIESEHL</sequence>
<feature type="repeat" description="PPR" evidence="3">
    <location>
        <begin position="425"/>
        <end position="459"/>
    </location>
</feature>
<feature type="repeat" description="PPR" evidence="3">
    <location>
        <begin position="320"/>
        <end position="354"/>
    </location>
</feature>